<comment type="caution">
    <text evidence="3">The sequence shown here is derived from an EMBL/GenBank/DDBJ whole genome shotgun (WGS) entry which is preliminary data.</text>
</comment>
<dbReference type="Proteomes" id="UP000315095">
    <property type="component" value="Unassembled WGS sequence"/>
</dbReference>
<dbReference type="InterPro" id="IPR036390">
    <property type="entry name" value="WH_DNA-bd_sf"/>
</dbReference>
<evidence type="ECO:0000256" key="2">
    <source>
        <dbReference type="SAM" id="MobiDB-lite"/>
    </source>
</evidence>
<feature type="region of interest" description="Disordered" evidence="2">
    <location>
        <begin position="159"/>
        <end position="183"/>
    </location>
</feature>
<dbReference type="Pfam" id="PF02082">
    <property type="entry name" value="Rrf2"/>
    <property type="match status" value="1"/>
</dbReference>
<evidence type="ECO:0000313" key="4">
    <source>
        <dbReference type="Proteomes" id="UP000315095"/>
    </source>
</evidence>
<feature type="compositionally biased region" description="Low complexity" evidence="2">
    <location>
        <begin position="168"/>
        <end position="183"/>
    </location>
</feature>
<dbReference type="GO" id="GO:0005829">
    <property type="term" value="C:cytosol"/>
    <property type="evidence" value="ECO:0007669"/>
    <property type="project" value="TreeGrafter"/>
</dbReference>
<dbReference type="PANTHER" id="PTHR33221">
    <property type="entry name" value="WINGED HELIX-TURN-HELIX TRANSCRIPTIONAL REGULATOR, RRF2 FAMILY"/>
    <property type="match status" value="1"/>
</dbReference>
<dbReference type="InterPro" id="IPR036388">
    <property type="entry name" value="WH-like_DNA-bd_sf"/>
</dbReference>
<keyword evidence="1" id="KW-0238">DNA-binding</keyword>
<dbReference type="GO" id="GO:0003677">
    <property type="term" value="F:DNA binding"/>
    <property type="evidence" value="ECO:0007669"/>
    <property type="project" value="UniProtKB-KW"/>
</dbReference>
<dbReference type="SUPFAM" id="SSF46785">
    <property type="entry name" value="Winged helix' DNA-binding domain"/>
    <property type="match status" value="1"/>
</dbReference>
<dbReference type="Gene3D" id="1.10.10.10">
    <property type="entry name" value="Winged helix-like DNA-binding domain superfamily/Winged helix DNA-binding domain"/>
    <property type="match status" value="1"/>
</dbReference>
<keyword evidence="4" id="KW-1185">Reference proteome</keyword>
<dbReference type="InterPro" id="IPR000944">
    <property type="entry name" value="Tscrpt_reg_Rrf2"/>
</dbReference>
<evidence type="ECO:0000256" key="1">
    <source>
        <dbReference type="ARBA" id="ARBA00023125"/>
    </source>
</evidence>
<organism evidence="3 4">
    <name type="scientific">Komagataeibacter diospyri</name>
    <dbReference type="NCBI Taxonomy" id="1932662"/>
    <lineage>
        <taxon>Bacteria</taxon>
        <taxon>Pseudomonadati</taxon>
        <taxon>Pseudomonadota</taxon>
        <taxon>Alphaproteobacteria</taxon>
        <taxon>Acetobacterales</taxon>
        <taxon>Acetobacteraceae</taxon>
        <taxon>Komagataeibacter</taxon>
    </lineage>
</organism>
<dbReference type="PANTHER" id="PTHR33221:SF4">
    <property type="entry name" value="HTH-TYPE TRANSCRIPTIONAL REPRESSOR NSRR"/>
    <property type="match status" value="1"/>
</dbReference>
<dbReference type="GO" id="GO:0003700">
    <property type="term" value="F:DNA-binding transcription factor activity"/>
    <property type="evidence" value="ECO:0007669"/>
    <property type="project" value="TreeGrafter"/>
</dbReference>
<protein>
    <submittedName>
        <fullName evidence="3">Rrf2 family transcriptional regulator</fullName>
    </submittedName>
</protein>
<dbReference type="EMBL" id="BDLU01000041">
    <property type="protein sequence ID" value="GCE83848.1"/>
    <property type="molecule type" value="Genomic_DNA"/>
</dbReference>
<gene>
    <name evidence="3" type="ORF">MSKU9_1989</name>
</gene>
<name>A0A4P5NQD1_9PROT</name>
<accession>A0A4P5NQD1</accession>
<dbReference type="AlphaFoldDB" id="A0A4P5NQD1"/>
<dbReference type="NCBIfam" id="TIGR00738">
    <property type="entry name" value="rrf2_super"/>
    <property type="match status" value="1"/>
</dbReference>
<reference evidence="4" key="1">
    <citation type="submission" date="2017-01" db="EMBL/GenBank/DDBJ databases">
        <title>Komagataeibacter sp. MSKU9 whole genome sequencing project.</title>
        <authorList>
            <person name="Matsutani M."/>
            <person name="Naloka K."/>
            <person name="Theeragool G."/>
            <person name="Yakushi T."/>
            <person name="Matsushita K."/>
        </authorList>
    </citation>
    <scope>NUCLEOTIDE SEQUENCE [LARGE SCALE GENOMIC DNA]</scope>
    <source>
        <strain evidence="4">MSKU9</strain>
    </source>
</reference>
<dbReference type="PROSITE" id="PS51197">
    <property type="entry name" value="HTH_RRF2_2"/>
    <property type="match status" value="1"/>
</dbReference>
<evidence type="ECO:0000313" key="3">
    <source>
        <dbReference type="EMBL" id="GCE83848.1"/>
    </source>
</evidence>
<proteinExistence type="predicted"/>
<sequence>MGLSLSIAPMLGSHMRLTLHTDYALRTLLYMGIHADRRVSIHEIASAYDISENHLVKVIHRLSRLGLIDARRGRGGGLLLAHDPRDIRIGDVVRQTEDDMRLVHCEPNTDTENSSCCVLSDMCRLRGVLSMALGAFMKVLDGTTLADLLPPEEHAMLRERLPGPRVPVPSTRTVTPTNRPTLQ</sequence>